<feature type="transmembrane region" description="Helical" evidence="8">
    <location>
        <begin position="131"/>
        <end position="153"/>
    </location>
</feature>
<keyword evidence="7 8" id="KW-0472">Membrane</keyword>
<dbReference type="InterPro" id="IPR000515">
    <property type="entry name" value="MetI-like"/>
</dbReference>
<keyword evidence="4" id="KW-0997">Cell inner membrane</keyword>
<sequence>MLNRIKFANILTTILCVVLIAPIVIVVIVSFGKSSYMVFPPTSFSSKWYEDFFTSSEWMNSLLISLAIALVSSLISTTLGFFGAYSLVRGKYRNKKLLISFCLLPLIIPSIITAVALYFVSVPLDLVGSKIWIAICHATLSIPVVLLILVSSLQGVDESVERAAQSLGASKFYTFTRIVIPLAAPGIISAAFFSFLISFDELLISLFLSGVDTETLPVRIWNSLLMDMEPVIAAISSFLILLTISLLLLELIVRKFKA</sequence>
<feature type="transmembrane region" description="Helical" evidence="8">
    <location>
        <begin position="97"/>
        <end position="119"/>
    </location>
</feature>
<dbReference type="GO" id="GO:0005886">
    <property type="term" value="C:plasma membrane"/>
    <property type="evidence" value="ECO:0007669"/>
    <property type="project" value="UniProtKB-SubCell"/>
</dbReference>
<keyword evidence="6 8" id="KW-1133">Transmembrane helix</keyword>
<evidence type="ECO:0000256" key="4">
    <source>
        <dbReference type="ARBA" id="ARBA00022519"/>
    </source>
</evidence>
<keyword evidence="5 8" id="KW-0812">Transmembrane</keyword>
<feature type="transmembrane region" description="Helical" evidence="8">
    <location>
        <begin position="174"/>
        <end position="199"/>
    </location>
</feature>
<protein>
    <submittedName>
        <fullName evidence="10">Putative spermidine/putrescine transport system permease protein</fullName>
    </submittedName>
</protein>
<dbReference type="PANTHER" id="PTHR43357">
    <property type="entry name" value="INNER MEMBRANE ABC TRANSPORTER PERMEASE PROTEIN YDCV"/>
    <property type="match status" value="1"/>
</dbReference>
<evidence type="ECO:0000256" key="3">
    <source>
        <dbReference type="ARBA" id="ARBA00022475"/>
    </source>
</evidence>
<proteinExistence type="inferred from homology"/>
<evidence type="ECO:0000256" key="5">
    <source>
        <dbReference type="ARBA" id="ARBA00022692"/>
    </source>
</evidence>
<keyword evidence="3" id="KW-1003">Cell membrane</keyword>
<organism evidence="10 11">
    <name type="scientific">Paralcaligenes ureilyticus</name>
    <dbReference type="NCBI Taxonomy" id="627131"/>
    <lineage>
        <taxon>Bacteria</taxon>
        <taxon>Pseudomonadati</taxon>
        <taxon>Pseudomonadota</taxon>
        <taxon>Betaproteobacteria</taxon>
        <taxon>Burkholderiales</taxon>
        <taxon>Alcaligenaceae</taxon>
        <taxon>Paralcaligenes</taxon>
    </lineage>
</organism>
<evidence type="ECO:0000256" key="1">
    <source>
        <dbReference type="ARBA" id="ARBA00004429"/>
    </source>
</evidence>
<reference evidence="10 11" key="1">
    <citation type="submission" date="2019-03" db="EMBL/GenBank/DDBJ databases">
        <title>Genomic Encyclopedia of Type Strains, Phase IV (KMG-IV): sequencing the most valuable type-strain genomes for metagenomic binning, comparative biology and taxonomic classification.</title>
        <authorList>
            <person name="Goeker M."/>
        </authorList>
    </citation>
    <scope>NUCLEOTIDE SEQUENCE [LARGE SCALE GENOMIC DNA]</scope>
    <source>
        <strain evidence="10 11">DSM 24591</strain>
    </source>
</reference>
<comment type="similarity">
    <text evidence="8">Belongs to the binding-protein-dependent transport system permease family.</text>
</comment>
<dbReference type="OrthoDB" id="9178195at2"/>
<dbReference type="Gene3D" id="1.10.3720.10">
    <property type="entry name" value="MetI-like"/>
    <property type="match status" value="1"/>
</dbReference>
<dbReference type="RefSeq" id="WP_132581040.1">
    <property type="nucleotide sequence ID" value="NZ_SMAJ01000004.1"/>
</dbReference>
<evidence type="ECO:0000256" key="6">
    <source>
        <dbReference type="ARBA" id="ARBA00022989"/>
    </source>
</evidence>
<dbReference type="Pfam" id="PF00528">
    <property type="entry name" value="BPD_transp_1"/>
    <property type="match status" value="1"/>
</dbReference>
<evidence type="ECO:0000313" key="11">
    <source>
        <dbReference type="Proteomes" id="UP000295525"/>
    </source>
</evidence>
<dbReference type="GO" id="GO:0055085">
    <property type="term" value="P:transmembrane transport"/>
    <property type="evidence" value="ECO:0007669"/>
    <property type="project" value="InterPro"/>
</dbReference>
<evidence type="ECO:0000259" key="9">
    <source>
        <dbReference type="PROSITE" id="PS50928"/>
    </source>
</evidence>
<dbReference type="SUPFAM" id="SSF161098">
    <property type="entry name" value="MetI-like"/>
    <property type="match status" value="1"/>
</dbReference>
<dbReference type="EMBL" id="SMAJ01000004">
    <property type="protein sequence ID" value="TCT08956.1"/>
    <property type="molecule type" value="Genomic_DNA"/>
</dbReference>
<dbReference type="PANTHER" id="PTHR43357:SF4">
    <property type="entry name" value="INNER MEMBRANE ABC TRANSPORTER PERMEASE PROTEIN YDCV"/>
    <property type="match status" value="1"/>
</dbReference>
<feature type="transmembrane region" description="Helical" evidence="8">
    <location>
        <begin position="62"/>
        <end position="85"/>
    </location>
</feature>
<name>A0A4R3M7E3_9BURK</name>
<keyword evidence="2 8" id="KW-0813">Transport</keyword>
<dbReference type="InterPro" id="IPR035906">
    <property type="entry name" value="MetI-like_sf"/>
</dbReference>
<evidence type="ECO:0000313" key="10">
    <source>
        <dbReference type="EMBL" id="TCT08956.1"/>
    </source>
</evidence>
<comment type="subcellular location">
    <subcellularLocation>
        <location evidence="1">Cell inner membrane</location>
        <topology evidence="1">Multi-pass membrane protein</topology>
    </subcellularLocation>
    <subcellularLocation>
        <location evidence="8">Cell membrane</location>
        <topology evidence="8">Multi-pass membrane protein</topology>
    </subcellularLocation>
</comment>
<evidence type="ECO:0000256" key="7">
    <source>
        <dbReference type="ARBA" id="ARBA00023136"/>
    </source>
</evidence>
<dbReference type="Proteomes" id="UP000295525">
    <property type="component" value="Unassembled WGS sequence"/>
</dbReference>
<dbReference type="PROSITE" id="PS50928">
    <property type="entry name" value="ABC_TM1"/>
    <property type="match status" value="1"/>
</dbReference>
<gene>
    <name evidence="10" type="ORF">EDC26_104116</name>
</gene>
<keyword evidence="11" id="KW-1185">Reference proteome</keyword>
<evidence type="ECO:0000256" key="2">
    <source>
        <dbReference type="ARBA" id="ARBA00022448"/>
    </source>
</evidence>
<feature type="transmembrane region" description="Helical" evidence="8">
    <location>
        <begin position="231"/>
        <end position="253"/>
    </location>
</feature>
<evidence type="ECO:0000256" key="8">
    <source>
        <dbReference type="RuleBase" id="RU363032"/>
    </source>
</evidence>
<feature type="transmembrane region" description="Helical" evidence="8">
    <location>
        <begin position="7"/>
        <end position="31"/>
    </location>
</feature>
<comment type="caution">
    <text evidence="10">The sequence shown here is derived from an EMBL/GenBank/DDBJ whole genome shotgun (WGS) entry which is preliminary data.</text>
</comment>
<accession>A0A4R3M7E3</accession>
<dbReference type="AlphaFoldDB" id="A0A4R3M7E3"/>
<dbReference type="CDD" id="cd06261">
    <property type="entry name" value="TM_PBP2"/>
    <property type="match status" value="1"/>
</dbReference>
<feature type="domain" description="ABC transmembrane type-1" evidence="9">
    <location>
        <begin position="62"/>
        <end position="250"/>
    </location>
</feature>